<dbReference type="AlphaFoldDB" id="Q2LTN7"/>
<evidence type="ECO:0000313" key="3">
    <source>
        <dbReference type="Proteomes" id="UP000001933"/>
    </source>
</evidence>
<sequence>MAVLNWREYICWSLIMLESSLDKISETILNLDEASLSGLWEKYKNKMEHFETSRNWEKSVIIFFLINAVRVKNQIFNEQLIRMQNKDPKKPGSPKDKPKLRLVK</sequence>
<protein>
    <submittedName>
        <fullName evidence="2">Hypothetical cytosolic protein</fullName>
    </submittedName>
</protein>
<dbReference type="KEGG" id="sat:SYN_03569"/>
<proteinExistence type="predicted"/>
<gene>
    <name evidence="2" type="ORF">SYN_03569</name>
</gene>
<evidence type="ECO:0000313" key="2">
    <source>
        <dbReference type="EMBL" id="ABC77445.1"/>
    </source>
</evidence>
<dbReference type="STRING" id="56780.SYN_03569"/>
<dbReference type="HOGENOM" id="CLU_188983_0_0_7"/>
<dbReference type="EMBL" id="CP000252">
    <property type="protein sequence ID" value="ABC77445.1"/>
    <property type="molecule type" value="Genomic_DNA"/>
</dbReference>
<reference evidence="2 3" key="1">
    <citation type="journal article" date="2007" name="Proc. Natl. Acad. Sci. U.S.A.">
        <title>The genome of Syntrophus aciditrophicus: life at the thermodynamic limit of microbial growth.</title>
        <authorList>
            <person name="McInerney M.J."/>
            <person name="Rohlin L."/>
            <person name="Mouttaki H."/>
            <person name="Kim U."/>
            <person name="Krupp R.S."/>
            <person name="Rios-Hernandez L."/>
            <person name="Sieber J."/>
            <person name="Struchtemeyer C.G."/>
            <person name="Bhattacharyya A."/>
            <person name="Campbell J.W."/>
            <person name="Gunsalus R.P."/>
        </authorList>
    </citation>
    <scope>NUCLEOTIDE SEQUENCE [LARGE SCALE GENOMIC DNA]</scope>
    <source>
        <strain evidence="2 3">SB</strain>
    </source>
</reference>
<dbReference type="InParanoid" id="Q2LTN7"/>
<organism evidence="2 3">
    <name type="scientific">Syntrophus aciditrophicus (strain SB)</name>
    <dbReference type="NCBI Taxonomy" id="56780"/>
    <lineage>
        <taxon>Bacteria</taxon>
        <taxon>Pseudomonadati</taxon>
        <taxon>Thermodesulfobacteriota</taxon>
        <taxon>Syntrophia</taxon>
        <taxon>Syntrophales</taxon>
        <taxon>Syntrophaceae</taxon>
        <taxon>Syntrophus</taxon>
    </lineage>
</organism>
<name>Q2LTN7_SYNAS</name>
<keyword evidence="3" id="KW-1185">Reference proteome</keyword>
<dbReference type="eggNOG" id="ENOG50343K9">
    <property type="taxonomic scope" value="Bacteria"/>
</dbReference>
<dbReference type="Proteomes" id="UP000001933">
    <property type="component" value="Chromosome"/>
</dbReference>
<evidence type="ECO:0000256" key="1">
    <source>
        <dbReference type="SAM" id="MobiDB-lite"/>
    </source>
</evidence>
<feature type="region of interest" description="Disordered" evidence="1">
    <location>
        <begin position="84"/>
        <end position="104"/>
    </location>
</feature>
<accession>Q2LTN7</accession>